<dbReference type="Pfam" id="PF21730">
    <property type="entry name" value="Vma22_CCDC115"/>
    <property type="match status" value="1"/>
</dbReference>
<dbReference type="GO" id="GO:0070072">
    <property type="term" value="P:vacuolar proton-transporting V-type ATPase complex assembly"/>
    <property type="evidence" value="ECO:0007669"/>
    <property type="project" value="InterPro"/>
</dbReference>
<name>A0A8J5TL24_HOMAM</name>
<dbReference type="EMBL" id="JAHLQT010001665">
    <property type="protein sequence ID" value="KAG7177839.1"/>
    <property type="molecule type" value="Genomic_DNA"/>
</dbReference>
<sequence length="234" mass="26548">MSTADNYSDNMATSTQFSREALCDGLDQLSIQQLELMDHLIKSNMSLEESMRSGFFLLSKTRYTLGTNAVCLLQLPTDESEVESLATVVSSPVVLEKYDGDIMYHSVDTKFVDPVITVDSEKGIIISDDSDKKIQGLRKRVTSAEEQKTEEISDENFEEQSVKKGKPKIINRDPIRWFSALPPQTLKHAQQDFKAAINLIAQCATTQLKLRAVNKEYKRLYEIKQKLDKTDKEE</sequence>
<dbReference type="InterPro" id="IPR040357">
    <property type="entry name" value="Vma22/CCDC115"/>
</dbReference>
<reference evidence="2" key="1">
    <citation type="journal article" date="2021" name="Sci. Adv.">
        <title>The American lobster genome reveals insights on longevity, neural, and immune adaptations.</title>
        <authorList>
            <person name="Polinski J.M."/>
            <person name="Zimin A.V."/>
            <person name="Clark K.F."/>
            <person name="Kohn A.B."/>
            <person name="Sadowski N."/>
            <person name="Timp W."/>
            <person name="Ptitsyn A."/>
            <person name="Khanna P."/>
            <person name="Romanova D.Y."/>
            <person name="Williams P."/>
            <person name="Greenwood S.J."/>
            <person name="Moroz L.L."/>
            <person name="Walt D.R."/>
            <person name="Bodnar A.G."/>
        </authorList>
    </citation>
    <scope>NUCLEOTIDE SEQUENCE</scope>
    <source>
        <strain evidence="2">GMGI-L3</strain>
    </source>
</reference>
<organism evidence="2 3">
    <name type="scientific">Homarus americanus</name>
    <name type="common">American lobster</name>
    <dbReference type="NCBI Taxonomy" id="6706"/>
    <lineage>
        <taxon>Eukaryota</taxon>
        <taxon>Metazoa</taxon>
        <taxon>Ecdysozoa</taxon>
        <taxon>Arthropoda</taxon>
        <taxon>Crustacea</taxon>
        <taxon>Multicrustacea</taxon>
        <taxon>Malacostraca</taxon>
        <taxon>Eumalacostraca</taxon>
        <taxon>Eucarida</taxon>
        <taxon>Decapoda</taxon>
        <taxon>Pleocyemata</taxon>
        <taxon>Astacidea</taxon>
        <taxon>Nephropoidea</taxon>
        <taxon>Nephropidae</taxon>
        <taxon>Homarus</taxon>
    </lineage>
</organism>
<evidence type="ECO:0000313" key="2">
    <source>
        <dbReference type="EMBL" id="KAG7177839.1"/>
    </source>
</evidence>
<comment type="caution">
    <text evidence="2">The sequence shown here is derived from an EMBL/GenBank/DDBJ whole genome shotgun (WGS) entry which is preliminary data.</text>
</comment>
<dbReference type="OrthoDB" id="408631at2759"/>
<evidence type="ECO:0000256" key="1">
    <source>
        <dbReference type="ARBA" id="ARBA00093634"/>
    </source>
</evidence>
<gene>
    <name evidence="2" type="primary">Ccdc115-L</name>
    <name evidence="2" type="ORF">Hamer_G020905</name>
</gene>
<keyword evidence="3" id="KW-1185">Reference proteome</keyword>
<evidence type="ECO:0000313" key="3">
    <source>
        <dbReference type="Proteomes" id="UP000747542"/>
    </source>
</evidence>
<protein>
    <recommendedName>
        <fullName evidence="1">Vacuolar ATPase assembly protein VMA22</fullName>
    </recommendedName>
</protein>
<dbReference type="Proteomes" id="UP000747542">
    <property type="component" value="Unassembled WGS sequence"/>
</dbReference>
<dbReference type="AlphaFoldDB" id="A0A8J5TL24"/>
<proteinExistence type="predicted"/>
<dbReference type="PANTHER" id="PTHR31996">
    <property type="entry name" value="COILED-COIL DOMAIN-CONTAINING PROTEIN 115"/>
    <property type="match status" value="1"/>
</dbReference>
<dbReference type="PANTHER" id="PTHR31996:SF2">
    <property type="entry name" value="COILED-COIL DOMAIN-CONTAINING PROTEIN 115"/>
    <property type="match status" value="1"/>
</dbReference>
<dbReference type="GO" id="GO:0051082">
    <property type="term" value="F:unfolded protein binding"/>
    <property type="evidence" value="ECO:0007669"/>
    <property type="project" value="TreeGrafter"/>
</dbReference>
<accession>A0A8J5TL24</accession>